<dbReference type="InterPro" id="IPR050789">
    <property type="entry name" value="Diverse_Enzym_Activities"/>
</dbReference>
<dbReference type="Proteomes" id="UP000198773">
    <property type="component" value="Unassembled WGS sequence"/>
</dbReference>
<evidence type="ECO:0000313" key="4">
    <source>
        <dbReference type="Proteomes" id="UP000198773"/>
    </source>
</evidence>
<keyword evidence="1" id="KW-0378">Hydrolase</keyword>
<evidence type="ECO:0000256" key="1">
    <source>
        <dbReference type="ARBA" id="ARBA00022801"/>
    </source>
</evidence>
<dbReference type="STRING" id="152573.SAMN04488051_101406"/>
<protein>
    <submittedName>
        <fullName evidence="3">CubicO group peptidase, beta-lactamase class C family</fullName>
    </submittedName>
</protein>
<feature type="domain" description="Beta-lactamase-related" evidence="2">
    <location>
        <begin position="157"/>
        <end position="510"/>
    </location>
</feature>
<reference evidence="3 4" key="1">
    <citation type="submission" date="2016-10" db="EMBL/GenBank/DDBJ databases">
        <authorList>
            <person name="de Groot N.N."/>
        </authorList>
    </citation>
    <scope>NUCLEOTIDE SEQUENCE [LARGE SCALE GENOMIC DNA]</scope>
    <source>
        <strain evidence="3 4">CGMCC 1.3430</strain>
    </source>
</reference>
<accession>A0A1H3XUN0</accession>
<organism evidence="3 4">
    <name type="scientific">Alkalimonas amylolytica</name>
    <dbReference type="NCBI Taxonomy" id="152573"/>
    <lineage>
        <taxon>Bacteria</taxon>
        <taxon>Pseudomonadati</taxon>
        <taxon>Pseudomonadota</taxon>
        <taxon>Gammaproteobacteria</taxon>
        <taxon>Alkalimonas</taxon>
    </lineage>
</organism>
<dbReference type="AlphaFoldDB" id="A0A1H3XUN0"/>
<evidence type="ECO:0000313" key="3">
    <source>
        <dbReference type="EMBL" id="SEA03149.1"/>
    </source>
</evidence>
<dbReference type="EMBL" id="FNRM01000001">
    <property type="protein sequence ID" value="SEA03149.1"/>
    <property type="molecule type" value="Genomic_DNA"/>
</dbReference>
<dbReference type="NCBIfam" id="NF002968">
    <property type="entry name" value="PRK03642.1"/>
    <property type="match status" value="1"/>
</dbReference>
<dbReference type="SUPFAM" id="SSF56601">
    <property type="entry name" value="beta-lactamase/transpeptidase-like"/>
    <property type="match status" value="1"/>
</dbReference>
<dbReference type="GO" id="GO:0016787">
    <property type="term" value="F:hydrolase activity"/>
    <property type="evidence" value="ECO:0007669"/>
    <property type="project" value="UniProtKB-KW"/>
</dbReference>
<gene>
    <name evidence="3" type="ORF">SAMN04488051_101406</name>
</gene>
<dbReference type="OrthoDB" id="9794842at2"/>
<evidence type="ECO:0000259" key="2">
    <source>
        <dbReference type="Pfam" id="PF00144"/>
    </source>
</evidence>
<name>A0A1H3XUN0_ALKAM</name>
<dbReference type="Pfam" id="PF00144">
    <property type="entry name" value="Beta-lactamase"/>
    <property type="match status" value="1"/>
</dbReference>
<dbReference type="Gene3D" id="3.40.710.10">
    <property type="entry name" value="DD-peptidase/beta-lactamase superfamily"/>
    <property type="match status" value="1"/>
</dbReference>
<dbReference type="PANTHER" id="PTHR43283">
    <property type="entry name" value="BETA-LACTAMASE-RELATED"/>
    <property type="match status" value="1"/>
</dbReference>
<dbReference type="RefSeq" id="WP_091338673.1">
    <property type="nucleotide sequence ID" value="NZ_FNRM01000001.1"/>
</dbReference>
<dbReference type="PANTHER" id="PTHR43283:SF11">
    <property type="entry name" value="BETA-LACTAMASE-RELATED DOMAIN-CONTAINING PROTEIN"/>
    <property type="match status" value="1"/>
</dbReference>
<dbReference type="InterPro" id="IPR012338">
    <property type="entry name" value="Beta-lactam/transpept-like"/>
</dbReference>
<dbReference type="InterPro" id="IPR001466">
    <property type="entry name" value="Beta-lactam-related"/>
</dbReference>
<keyword evidence="4" id="KW-1185">Reference proteome</keyword>
<sequence length="545" mass="60128">MTDSDQRAKQLVRLGLLALSLAAIVWPAMASSDWDIRVREPAQLSVELPEQRSQRTLVNDQRIFYSYQGQGALWLDLQQATAARIEINGRELALPAELSKQPMILSLAEYTRDGLNQLHVAAVEPSGAAIRLRFDYPSLVEGSADEAGFSAKRLAELDALIEQEVAAGFPGAVLLIAKNGRVIKETAYGYAKRYDSAGQPLAEPELMQTDTLFDIASNSKMYATVYAVMKLVSDGLLDINAPIVQYLPEYQGDGRELRLVRDLLDHTAGYGPELHFFRPDNRLGAAFYSIEPARTKQLLIEKVPFERPRGQSAVYSDTGFMLLGALVERVADMALDSYLEQQLYQPLGLGSTMFNPLQKGISASRIAATELDGNTRGGLRQQFPAMRRGVLRGEVHDEKAFYSLAGVAGHAGLFSTARELAVLMMLAQHGGYGDLPVFSQPVIQQFVRPSSRDHRFGLGWRTAVGGDLDWHFGPYASRYAFGHTGWTGTATLIDPQYDLLVVLLTNKKHSPIQRDGSGYYFSGDRFQTGMYGSVMSLVYQAMLGL</sequence>
<proteinExistence type="predicted"/>